<dbReference type="InterPro" id="IPR036230">
    <property type="entry name" value="LeuA_allosteric_dom_sf"/>
</dbReference>
<dbReference type="Pfam" id="PF08502">
    <property type="entry name" value="LeuA_dimer"/>
    <property type="match status" value="1"/>
</dbReference>
<dbReference type="GO" id="GO:0009098">
    <property type="term" value="P:L-leucine biosynthetic process"/>
    <property type="evidence" value="ECO:0007669"/>
    <property type="project" value="InterPro"/>
</dbReference>
<comment type="similarity">
    <text evidence="1 5">Belongs to the alpha-IPM synthase/homocitrate synthase family.</text>
</comment>
<dbReference type="Gene3D" id="3.20.20.70">
    <property type="entry name" value="Aldolase class I"/>
    <property type="match status" value="1"/>
</dbReference>
<evidence type="ECO:0000259" key="6">
    <source>
        <dbReference type="PROSITE" id="PS50991"/>
    </source>
</evidence>
<keyword evidence="3 5" id="KW-0808">Transferase</keyword>
<dbReference type="SMART" id="SM00917">
    <property type="entry name" value="LeuA_dimer"/>
    <property type="match status" value="1"/>
</dbReference>
<keyword evidence="4" id="KW-0100">Branched-chain amino acid biosynthesis</keyword>
<dbReference type="GO" id="GO:0003852">
    <property type="term" value="F:2-isopropylmalate synthase activity"/>
    <property type="evidence" value="ECO:0007669"/>
    <property type="project" value="InterPro"/>
</dbReference>
<dbReference type="InterPro" id="IPR013709">
    <property type="entry name" value="2-isopropylmalate_synth_dimer"/>
</dbReference>
<evidence type="ECO:0000256" key="5">
    <source>
        <dbReference type="RuleBase" id="RU003523"/>
    </source>
</evidence>
<evidence type="ECO:0000256" key="4">
    <source>
        <dbReference type="ARBA" id="ARBA00023304"/>
    </source>
</evidence>
<evidence type="ECO:0000256" key="3">
    <source>
        <dbReference type="ARBA" id="ARBA00022679"/>
    </source>
</evidence>
<comment type="caution">
    <text evidence="7">The sequence shown here is derived from an EMBL/GenBank/DDBJ whole genome shotgun (WGS) entry which is preliminary data.</text>
</comment>
<dbReference type="InterPro" id="IPR013785">
    <property type="entry name" value="Aldolase_TIM"/>
</dbReference>
<proteinExistence type="inferred from homology"/>
<dbReference type="PROSITE" id="PS00816">
    <property type="entry name" value="AIPM_HOMOCIT_SYNTH_2"/>
    <property type="match status" value="1"/>
</dbReference>
<dbReference type="InterPro" id="IPR002034">
    <property type="entry name" value="AIPM/Hcit_synth_CS"/>
</dbReference>
<evidence type="ECO:0000256" key="1">
    <source>
        <dbReference type="ARBA" id="ARBA00006154"/>
    </source>
</evidence>
<dbReference type="InterPro" id="IPR000891">
    <property type="entry name" value="PYR_CT"/>
</dbReference>
<dbReference type="InterPro" id="IPR054691">
    <property type="entry name" value="LeuA/HCS_post-cat"/>
</dbReference>
<dbReference type="PROSITE" id="PS00815">
    <property type="entry name" value="AIPM_HOMOCIT_SYNTH_1"/>
    <property type="match status" value="1"/>
</dbReference>
<dbReference type="SUPFAM" id="SSF51569">
    <property type="entry name" value="Aldolase"/>
    <property type="match status" value="1"/>
</dbReference>
<keyword evidence="2" id="KW-0028">Amino-acid biosynthesis</keyword>
<dbReference type="PROSITE" id="PS50991">
    <property type="entry name" value="PYR_CT"/>
    <property type="match status" value="1"/>
</dbReference>
<dbReference type="PANTHER" id="PTHR42880:SF1">
    <property type="entry name" value="ISOPROPYLMALATE_HOMOCITRATE_CITRAMALATE SYNTHASE FAMILY PROTEIN"/>
    <property type="match status" value="1"/>
</dbReference>
<reference evidence="7" key="2">
    <citation type="journal article" date="2021" name="PeerJ">
        <title>Extensive microbial diversity within the chicken gut microbiome revealed by metagenomics and culture.</title>
        <authorList>
            <person name="Gilroy R."/>
            <person name="Ravi A."/>
            <person name="Getino M."/>
            <person name="Pursley I."/>
            <person name="Horton D.L."/>
            <person name="Alikhan N.F."/>
            <person name="Baker D."/>
            <person name="Gharbi K."/>
            <person name="Hall N."/>
            <person name="Watson M."/>
            <person name="Adriaenssens E.M."/>
            <person name="Foster-Nyarko E."/>
            <person name="Jarju S."/>
            <person name="Secka A."/>
            <person name="Antonio M."/>
            <person name="Oren A."/>
            <person name="Chaudhuri R.R."/>
            <person name="La Ragione R."/>
            <person name="Hildebrand F."/>
            <person name="Pallen M.J."/>
        </authorList>
    </citation>
    <scope>NUCLEOTIDE SEQUENCE</scope>
    <source>
        <strain evidence="7">B3-1481</strain>
    </source>
</reference>
<evidence type="ECO:0000313" key="7">
    <source>
        <dbReference type="EMBL" id="MBO8480289.1"/>
    </source>
</evidence>
<feature type="domain" description="Pyruvate carboxyltransferase" evidence="6">
    <location>
        <begin position="1"/>
        <end position="259"/>
    </location>
</feature>
<accession>A0A9D9NNI7</accession>
<protein>
    <submittedName>
        <fullName evidence="7">2-isopropylmalate synthase</fullName>
    </submittedName>
</protein>
<dbReference type="Pfam" id="PF00682">
    <property type="entry name" value="HMGL-like"/>
    <property type="match status" value="1"/>
</dbReference>
<dbReference type="EMBL" id="JADILW010000062">
    <property type="protein sequence ID" value="MBO8480289.1"/>
    <property type="molecule type" value="Genomic_DNA"/>
</dbReference>
<reference evidence="7" key="1">
    <citation type="submission" date="2020-10" db="EMBL/GenBank/DDBJ databases">
        <authorList>
            <person name="Gilroy R."/>
        </authorList>
    </citation>
    <scope>NUCLEOTIDE SEQUENCE</scope>
    <source>
        <strain evidence="7">B3-1481</strain>
    </source>
</reference>
<sequence>MDTTLRDGEQTAGVSFNASEKLAIAQLLIEELHVDRVEAASARVSKGESEGFRRICSWAASCGCLDRIEALGFVDGGVSVDWIAGNGGKVVNVLSKGSLRHLSGQLRKTPEQHLADIAAVLELAVARGMTANIYLEDWSNGIVDSPDYVRFLLDGLSRLPVRRVMLPDTLGIFNPWQVEKYCGEMLSLYPDLHFDFHAHNDYGLAVANTLAAAKAGVHGVHTTVNGLGERAGNAPLASVTAGLNDQVGRRVALDESRLTHVCRYVESISAVRIPGNEPVVGENVFTQSSGVHADGDKKDNLYANRLLPQRFGRIRTYALGKVSGKANIINNLDKLGIKLTEQQVKLVTARVVELGDKKETVTAEDLPFIVADVLKSAGPATADNIHIVNYSLQLARGMRPVAIVKVSIHGKEYEASSPGDGQYDAFMKALWIIYARLGKEHPVLTDYQVSIPPGGKTDALVATTISWKNGDSEFKTRGIDSDQTEAAIKATVKMLNIIENINIKN</sequence>
<dbReference type="Pfam" id="PF22617">
    <property type="entry name" value="HCS_D2"/>
    <property type="match status" value="1"/>
</dbReference>
<evidence type="ECO:0000256" key="2">
    <source>
        <dbReference type="ARBA" id="ARBA00022605"/>
    </source>
</evidence>
<dbReference type="PANTHER" id="PTHR42880">
    <property type="entry name" value="HOMOCITRATE SYNTHASE"/>
    <property type="match status" value="1"/>
</dbReference>
<dbReference type="Gene3D" id="3.30.160.340">
    <property type="match status" value="1"/>
</dbReference>
<dbReference type="SUPFAM" id="SSF110921">
    <property type="entry name" value="2-isopropylmalate synthase LeuA, allosteric (dimerisation) domain"/>
    <property type="match status" value="1"/>
</dbReference>
<evidence type="ECO:0000313" key="8">
    <source>
        <dbReference type="Proteomes" id="UP000823769"/>
    </source>
</evidence>
<dbReference type="AlphaFoldDB" id="A0A9D9NNI7"/>
<name>A0A9D9NNI7_9BACT</name>
<dbReference type="Gene3D" id="3.30.160.740">
    <property type="match status" value="1"/>
</dbReference>
<organism evidence="7 8">
    <name type="scientific">Candidatus Cryptobacteroides avistercoris</name>
    <dbReference type="NCBI Taxonomy" id="2840758"/>
    <lineage>
        <taxon>Bacteria</taxon>
        <taxon>Pseudomonadati</taxon>
        <taxon>Bacteroidota</taxon>
        <taxon>Bacteroidia</taxon>
        <taxon>Bacteroidales</taxon>
        <taxon>Candidatus Cryptobacteroides</taxon>
    </lineage>
</organism>
<dbReference type="Proteomes" id="UP000823769">
    <property type="component" value="Unassembled WGS sequence"/>
</dbReference>
<gene>
    <name evidence="7" type="ORF">IAB76_04160</name>
</gene>